<organism evidence="3">
    <name type="scientific">Oikopleura dioica</name>
    <name type="common">Tunicate</name>
    <dbReference type="NCBI Taxonomy" id="34765"/>
    <lineage>
        <taxon>Eukaryota</taxon>
        <taxon>Metazoa</taxon>
        <taxon>Chordata</taxon>
        <taxon>Tunicata</taxon>
        <taxon>Appendicularia</taxon>
        <taxon>Copelata</taxon>
        <taxon>Oikopleuridae</taxon>
        <taxon>Oikopleura</taxon>
    </lineage>
</organism>
<protein>
    <submittedName>
        <fullName evidence="3">Uncharacterized protein</fullName>
    </submittedName>
</protein>
<feature type="transmembrane region" description="Helical" evidence="2">
    <location>
        <begin position="248"/>
        <end position="269"/>
    </location>
</feature>
<feature type="compositionally biased region" description="Polar residues" evidence="1">
    <location>
        <begin position="1"/>
        <end position="17"/>
    </location>
</feature>
<dbReference type="Proteomes" id="UP000011014">
    <property type="component" value="Unassembled WGS sequence"/>
</dbReference>
<gene>
    <name evidence="3" type="ORF">GSOID_T00025708001</name>
</gene>
<keyword evidence="2" id="KW-0812">Transmembrane</keyword>
<evidence type="ECO:0000256" key="1">
    <source>
        <dbReference type="SAM" id="MobiDB-lite"/>
    </source>
</evidence>
<feature type="region of interest" description="Disordered" evidence="1">
    <location>
        <begin position="32"/>
        <end position="51"/>
    </location>
</feature>
<reference evidence="3" key="1">
    <citation type="journal article" date="2010" name="Science">
        <title>Plasticity of animal genome architecture unmasked by rapid evolution of a pelagic tunicate.</title>
        <authorList>
            <person name="Denoeud F."/>
            <person name="Henriet S."/>
            <person name="Mungpakdee S."/>
            <person name="Aury J.M."/>
            <person name="Da Silva C."/>
            <person name="Brinkmann H."/>
            <person name="Mikhaleva J."/>
            <person name="Olsen L.C."/>
            <person name="Jubin C."/>
            <person name="Canestro C."/>
            <person name="Bouquet J.M."/>
            <person name="Danks G."/>
            <person name="Poulain J."/>
            <person name="Campsteijn C."/>
            <person name="Adamski M."/>
            <person name="Cross I."/>
            <person name="Yadetie F."/>
            <person name="Muffato M."/>
            <person name="Louis A."/>
            <person name="Butcher S."/>
            <person name="Tsagkogeorga G."/>
            <person name="Konrad A."/>
            <person name="Singh S."/>
            <person name="Jensen M.F."/>
            <person name="Cong E.H."/>
            <person name="Eikeseth-Otteraa H."/>
            <person name="Noel B."/>
            <person name="Anthouard V."/>
            <person name="Porcel B.M."/>
            <person name="Kachouri-Lafond R."/>
            <person name="Nishino A."/>
            <person name="Ugolini M."/>
            <person name="Chourrout P."/>
            <person name="Nishida H."/>
            <person name="Aasland R."/>
            <person name="Huzurbazar S."/>
            <person name="Westhof E."/>
            <person name="Delsuc F."/>
            <person name="Lehrach H."/>
            <person name="Reinhardt R."/>
            <person name="Weissenbach J."/>
            <person name="Roy S.W."/>
            <person name="Artiguenave F."/>
            <person name="Postlethwait J.H."/>
            <person name="Manak J.R."/>
            <person name="Thompson E.M."/>
            <person name="Jaillon O."/>
            <person name="Du Pasquier L."/>
            <person name="Boudinot P."/>
            <person name="Liberles D.A."/>
            <person name="Volff J.N."/>
            <person name="Philippe H."/>
            <person name="Lenhard B."/>
            <person name="Roest Crollius H."/>
            <person name="Wincker P."/>
            <person name="Chourrout D."/>
        </authorList>
    </citation>
    <scope>NUCLEOTIDE SEQUENCE [LARGE SCALE GENOMIC DNA]</scope>
</reference>
<feature type="transmembrane region" description="Helical" evidence="2">
    <location>
        <begin position="212"/>
        <end position="236"/>
    </location>
</feature>
<dbReference type="EMBL" id="FN656825">
    <property type="protein sequence ID" value="CBY42046.1"/>
    <property type="molecule type" value="Genomic_DNA"/>
</dbReference>
<keyword evidence="2" id="KW-0472">Membrane</keyword>
<proteinExistence type="predicted"/>
<evidence type="ECO:0000256" key="2">
    <source>
        <dbReference type="SAM" id="Phobius"/>
    </source>
</evidence>
<evidence type="ECO:0000313" key="3">
    <source>
        <dbReference type="EMBL" id="CBY42046.1"/>
    </source>
</evidence>
<sequence length="316" mass="34163">MTGQDSMSLPARFSSNDSSRRGTPSCVRLRFSSTSLGARMPDRRSTQSLKGSVWGEQLLPNGSFYRGSSSGFASESGRSASVESTYTGNCSLLSDDQQDFDEISILSIPSMEPVSVAFSQESSADSVPLTSSPLGSRPLLSDSSQVGAISITPAQLFDYVSRERDTMEARLRPKIEAELTPLIEAKLRTEIEAKYSSQRPAGLRSWFESNRIVRVLSGDLISIVLYAVTTISSFYINWANAKGRSHSYLTQVFFSVLTGFASCATIAVVTAGARNEPPSPDSVVDLTFGEAVQYAGANGTSLPYKVVKCTLFPDFE</sequence>
<feature type="region of interest" description="Disordered" evidence="1">
    <location>
        <begin position="1"/>
        <end position="26"/>
    </location>
</feature>
<name>E4Z2W8_OIKDI</name>
<keyword evidence="2" id="KW-1133">Transmembrane helix</keyword>
<accession>E4Z2W8</accession>
<dbReference type="AlphaFoldDB" id="E4Z2W8"/>